<proteinExistence type="predicted"/>
<accession>A0A9D4DTL5</accession>
<sequence length="61" mass="6388">MAPSPCFTQAASIPVGNLTKSATFAANIALTCAQTLQTVACDRPVLSATVSFRSPLATYRR</sequence>
<comment type="caution">
    <text evidence="1">The sequence shown here is derived from an EMBL/GenBank/DDBJ whole genome shotgun (WGS) entry which is preliminary data.</text>
</comment>
<gene>
    <name evidence="1" type="ORF">DPMN_188760</name>
</gene>
<evidence type="ECO:0000313" key="2">
    <source>
        <dbReference type="Proteomes" id="UP000828390"/>
    </source>
</evidence>
<evidence type="ECO:0000313" key="1">
    <source>
        <dbReference type="EMBL" id="KAH3754100.1"/>
    </source>
</evidence>
<keyword evidence="2" id="KW-1185">Reference proteome</keyword>
<protein>
    <submittedName>
        <fullName evidence="1">Uncharacterized protein</fullName>
    </submittedName>
</protein>
<dbReference type="AlphaFoldDB" id="A0A9D4DTL5"/>
<dbReference type="Proteomes" id="UP000828390">
    <property type="component" value="Unassembled WGS sequence"/>
</dbReference>
<organism evidence="1 2">
    <name type="scientific">Dreissena polymorpha</name>
    <name type="common">Zebra mussel</name>
    <name type="synonym">Mytilus polymorpha</name>
    <dbReference type="NCBI Taxonomy" id="45954"/>
    <lineage>
        <taxon>Eukaryota</taxon>
        <taxon>Metazoa</taxon>
        <taxon>Spiralia</taxon>
        <taxon>Lophotrochozoa</taxon>
        <taxon>Mollusca</taxon>
        <taxon>Bivalvia</taxon>
        <taxon>Autobranchia</taxon>
        <taxon>Heteroconchia</taxon>
        <taxon>Euheterodonta</taxon>
        <taxon>Imparidentia</taxon>
        <taxon>Neoheterodontei</taxon>
        <taxon>Myida</taxon>
        <taxon>Dreissenoidea</taxon>
        <taxon>Dreissenidae</taxon>
        <taxon>Dreissena</taxon>
    </lineage>
</organism>
<reference evidence="1" key="2">
    <citation type="submission" date="2020-11" db="EMBL/GenBank/DDBJ databases">
        <authorList>
            <person name="McCartney M.A."/>
            <person name="Auch B."/>
            <person name="Kono T."/>
            <person name="Mallez S."/>
            <person name="Becker A."/>
            <person name="Gohl D.M."/>
            <person name="Silverstein K.A.T."/>
            <person name="Koren S."/>
            <person name="Bechman K.B."/>
            <person name="Herman A."/>
            <person name="Abrahante J.E."/>
            <person name="Garbe J."/>
        </authorList>
    </citation>
    <scope>NUCLEOTIDE SEQUENCE</scope>
    <source>
        <strain evidence="1">Duluth1</strain>
        <tissue evidence="1">Whole animal</tissue>
    </source>
</reference>
<name>A0A9D4DTL5_DREPO</name>
<dbReference type="EMBL" id="JAIWYP010000010">
    <property type="protein sequence ID" value="KAH3754100.1"/>
    <property type="molecule type" value="Genomic_DNA"/>
</dbReference>
<reference evidence="1" key="1">
    <citation type="journal article" date="2019" name="bioRxiv">
        <title>The Genome of the Zebra Mussel, Dreissena polymorpha: A Resource for Invasive Species Research.</title>
        <authorList>
            <person name="McCartney M.A."/>
            <person name="Auch B."/>
            <person name="Kono T."/>
            <person name="Mallez S."/>
            <person name="Zhang Y."/>
            <person name="Obille A."/>
            <person name="Becker A."/>
            <person name="Abrahante J.E."/>
            <person name="Garbe J."/>
            <person name="Badalamenti J.P."/>
            <person name="Herman A."/>
            <person name="Mangelson H."/>
            <person name="Liachko I."/>
            <person name="Sullivan S."/>
            <person name="Sone E.D."/>
            <person name="Koren S."/>
            <person name="Silverstein K.A.T."/>
            <person name="Beckman K.B."/>
            <person name="Gohl D.M."/>
        </authorList>
    </citation>
    <scope>NUCLEOTIDE SEQUENCE</scope>
    <source>
        <strain evidence="1">Duluth1</strain>
        <tissue evidence="1">Whole animal</tissue>
    </source>
</reference>